<evidence type="ECO:0000313" key="1">
    <source>
        <dbReference type="EMBL" id="OCF51877.1"/>
    </source>
</evidence>
<dbReference type="EMBL" id="KV700115">
    <property type="protein sequence ID" value="OCF51877.1"/>
    <property type="molecule type" value="Genomic_DNA"/>
</dbReference>
<dbReference type="RefSeq" id="XP_019013096.1">
    <property type="nucleotide sequence ID" value="XM_019154356.1"/>
</dbReference>
<name>A0A1B9I8J6_9TREE</name>
<sequence>MRVRLPPSVITQIESHVRPTFHPVLTLSNPETTLPTASRIPIPHSESWPKEKRIARPLSAPVPLSSGYFFRTKSKNQKSHLTSAHDYLSSESLEISNSTSCIRRQVTYSRLIVGFLDHPNGLEAIQSLIERSLKENIPISIPTLTSILHSTLRSEDLNDRRSIVNMVLPILPEKVDIPLLDVLLRVIIRDIHPDPSMIEKMINDCLSLPKEQKDNINDVQKGKSKGKENWPLEIWDLLFTSYYQIGDLKGSLELLEEYKQVFHNLNLVLIGEKDQRAISKVYTTIMNTWRRSKQINKEESNFPKNLAKDLVEILGKEIKPSLGFLNSWMKAEIKTGNKNNFKKVWELIEICNEVEIEKEKNLPNEESWLSLFQFYFNNCSNNIEKDTNKNKIENLIKELFKQKKLYPKSIKLNISIFEIIIKCCFKFELNLIIILNLIKKLNYFKILPNRKFIDLISSEILKNIFNNKNLTINQQVKLNFLLTNKSSFLTILKNNNSNKFEKQKKKKRMGLNYLEWDLISEIINNQQQTHKQDFIWLPLSMPIARLNYQNQNFISSHNNFSQNSSTSSSSSSLEIQNTNYQNQNLPEKVLPSLIILIEKLINFTECDKEHKSPKFETNVNED</sequence>
<dbReference type="GeneID" id="30170962"/>
<proteinExistence type="predicted"/>
<reference evidence="2" key="2">
    <citation type="submission" date="2013-07" db="EMBL/GenBank/DDBJ databases">
        <authorList>
            <consortium name="The Broad Institute Genome Sequencing Platform"/>
            <person name="Cuomo C."/>
            <person name="Litvintseva A."/>
            <person name="Chen Y."/>
            <person name="Heitman J."/>
            <person name="Sun S."/>
            <person name="Springer D."/>
            <person name="Dromer F."/>
            <person name="Young S.K."/>
            <person name="Zeng Q."/>
            <person name="Gargeya S."/>
            <person name="Fitzgerald M."/>
            <person name="Abouelleil A."/>
            <person name="Alvarado L."/>
            <person name="Berlin A.M."/>
            <person name="Chapman S.B."/>
            <person name="Dewar J."/>
            <person name="Goldberg J."/>
            <person name="Griggs A."/>
            <person name="Gujja S."/>
            <person name="Hansen M."/>
            <person name="Howarth C."/>
            <person name="Imamovic A."/>
            <person name="Larimer J."/>
            <person name="McCowan C."/>
            <person name="Murphy C."/>
            <person name="Pearson M."/>
            <person name="Priest M."/>
            <person name="Roberts A."/>
            <person name="Saif S."/>
            <person name="Shea T."/>
            <person name="Sykes S."/>
            <person name="Wortman J."/>
            <person name="Nusbaum C."/>
            <person name="Birren B."/>
        </authorList>
    </citation>
    <scope>NUCLEOTIDE SEQUENCE</scope>
    <source>
        <strain evidence="2">CBS 10737</strain>
    </source>
</reference>
<reference evidence="2" key="4">
    <citation type="submission" date="2024-02" db="EMBL/GenBank/DDBJ databases">
        <title>Comparative genomics of Cryptococcus and Kwoniella reveals pathogenesis evolution and contrasting modes of karyotype evolution via chromosome fusion or intercentromeric recombination.</title>
        <authorList>
            <person name="Coelho M.A."/>
            <person name="David-Palma M."/>
            <person name="Shea T."/>
            <person name="Bowers K."/>
            <person name="McGinley-Smith S."/>
            <person name="Mohammad A.W."/>
            <person name="Gnirke A."/>
            <person name="Yurkov A.M."/>
            <person name="Nowrousian M."/>
            <person name="Sun S."/>
            <person name="Cuomo C.A."/>
            <person name="Heitman J."/>
        </authorList>
    </citation>
    <scope>NUCLEOTIDE SEQUENCE</scope>
    <source>
        <strain evidence="2">CBS 10737</strain>
    </source>
</reference>
<dbReference type="KEGG" id="kpin:30170962"/>
<evidence type="ECO:0000313" key="2">
    <source>
        <dbReference type="EMBL" id="WWC71100.1"/>
    </source>
</evidence>
<accession>A0A1B9I8J6</accession>
<reference evidence="1" key="3">
    <citation type="submission" date="2016-07" db="EMBL/GenBank/DDBJ databases">
        <title>Evolution of pathogenesis and genome organization in the Tremellales.</title>
        <authorList>
            <person name="Cuomo C."/>
            <person name="Litvintseva A."/>
            <person name="Heitman J."/>
            <person name="Chen Y."/>
            <person name="Sun S."/>
            <person name="Springer D."/>
            <person name="Dromer F."/>
            <person name="Young S."/>
            <person name="Zeng Q."/>
            <person name="Chapman S."/>
            <person name="Gujja S."/>
            <person name="Saif S."/>
            <person name="Birren B."/>
        </authorList>
    </citation>
    <scope>NUCLEOTIDE SEQUENCE</scope>
    <source>
        <strain evidence="1">CBS 10737</strain>
    </source>
</reference>
<organism evidence="1">
    <name type="scientific">Kwoniella pini CBS 10737</name>
    <dbReference type="NCBI Taxonomy" id="1296096"/>
    <lineage>
        <taxon>Eukaryota</taxon>
        <taxon>Fungi</taxon>
        <taxon>Dikarya</taxon>
        <taxon>Basidiomycota</taxon>
        <taxon>Agaricomycotina</taxon>
        <taxon>Tremellomycetes</taxon>
        <taxon>Tremellales</taxon>
        <taxon>Cryptococcaceae</taxon>
        <taxon>Kwoniella</taxon>
    </lineage>
</organism>
<reference evidence="1" key="1">
    <citation type="submission" date="2013-07" db="EMBL/GenBank/DDBJ databases">
        <title>The Genome Sequence of Cryptococcus pinus CBS10737.</title>
        <authorList>
            <consortium name="The Broad Institute Genome Sequencing Platform"/>
            <person name="Cuomo C."/>
            <person name="Litvintseva A."/>
            <person name="Chen Y."/>
            <person name="Heitman J."/>
            <person name="Sun S."/>
            <person name="Springer D."/>
            <person name="Dromer F."/>
            <person name="Young S.K."/>
            <person name="Zeng Q."/>
            <person name="Gargeya S."/>
            <person name="Fitzgerald M."/>
            <person name="Abouelleil A."/>
            <person name="Alvarado L."/>
            <person name="Berlin A.M."/>
            <person name="Chapman S.B."/>
            <person name="Dewar J."/>
            <person name="Goldberg J."/>
            <person name="Griggs A."/>
            <person name="Gujja S."/>
            <person name="Hansen M."/>
            <person name="Howarth C."/>
            <person name="Imamovic A."/>
            <person name="Larimer J."/>
            <person name="McCowan C."/>
            <person name="Murphy C."/>
            <person name="Pearson M."/>
            <person name="Priest M."/>
            <person name="Roberts A."/>
            <person name="Saif S."/>
            <person name="Shea T."/>
            <person name="Sykes S."/>
            <person name="Wortman J."/>
            <person name="Nusbaum C."/>
            <person name="Birren B."/>
        </authorList>
    </citation>
    <scope>NUCLEOTIDE SEQUENCE [LARGE SCALE GENOMIC DNA]</scope>
    <source>
        <strain evidence="1">CBS 10737</strain>
    </source>
</reference>
<gene>
    <name evidence="1" type="ORF">I206_02593</name>
    <name evidence="2" type="ORF">I206_105053</name>
</gene>
<dbReference type="EMBL" id="CP144524">
    <property type="protein sequence ID" value="WWC71100.1"/>
    <property type="molecule type" value="Genomic_DNA"/>
</dbReference>
<dbReference type="Proteomes" id="UP000094020">
    <property type="component" value="Chromosome 6"/>
</dbReference>
<evidence type="ECO:0000313" key="3">
    <source>
        <dbReference type="Proteomes" id="UP000094020"/>
    </source>
</evidence>
<dbReference type="AlphaFoldDB" id="A0A1B9I8J6"/>
<protein>
    <submittedName>
        <fullName evidence="1">Uncharacterized protein</fullName>
    </submittedName>
</protein>
<keyword evidence="3" id="KW-1185">Reference proteome</keyword>
<dbReference type="OrthoDB" id="2574792at2759"/>